<dbReference type="PANTHER" id="PTHR31900">
    <property type="entry name" value="F-BOX/RNI SUPERFAMILY PROTEIN-RELATED"/>
    <property type="match status" value="1"/>
</dbReference>
<protein>
    <recommendedName>
        <fullName evidence="3">Reverse transcriptase zinc-binding domain-containing protein</fullName>
    </recommendedName>
</protein>
<gene>
    <name evidence="1" type="ORF">RHGRI_015859</name>
</gene>
<dbReference type="InterPro" id="IPR050232">
    <property type="entry name" value="FBL13/AtMIF1-like"/>
</dbReference>
<proteinExistence type="predicted"/>
<keyword evidence="2" id="KW-1185">Reference proteome</keyword>
<name>A0AAV6JRU2_9ERIC</name>
<evidence type="ECO:0008006" key="3">
    <source>
        <dbReference type="Google" id="ProtNLM"/>
    </source>
</evidence>
<dbReference type="PANTHER" id="PTHR31900:SF34">
    <property type="entry name" value="EMB|CAB62440.1-RELATED"/>
    <property type="match status" value="1"/>
</dbReference>
<sequence length="216" mass="24173">MTAVVKVKPKPSPVSKALSADSPNVIKEEVSLLSSDTVGLKLEPFPDIDIVKSWINTAMKGNVQKLELHYLEEFNGEIPLQLPWTMGCESEEVLNISAPSLKRLVVTYLGDGDQFIVNTPELEYLDCTYYWAKDLSLENLPSLLEARINTGMLEVNNRIALALVCIWHELEAIEHVFFSCGWTRPLWSSSNLSYKVNHVDSGCLLCFILDCGQKSP</sequence>
<dbReference type="AlphaFoldDB" id="A0AAV6JRU2"/>
<evidence type="ECO:0000313" key="1">
    <source>
        <dbReference type="EMBL" id="KAG5542908.1"/>
    </source>
</evidence>
<evidence type="ECO:0000313" key="2">
    <source>
        <dbReference type="Proteomes" id="UP000823749"/>
    </source>
</evidence>
<accession>A0AAV6JRU2</accession>
<reference evidence="1 2" key="1">
    <citation type="submission" date="2020-08" db="EMBL/GenBank/DDBJ databases">
        <title>Plant Genome Project.</title>
        <authorList>
            <person name="Zhang R.-G."/>
        </authorList>
    </citation>
    <scope>NUCLEOTIDE SEQUENCE [LARGE SCALE GENOMIC DNA]</scope>
    <source>
        <strain evidence="1">WSP0</strain>
        <tissue evidence="1">Leaf</tissue>
    </source>
</reference>
<dbReference type="EMBL" id="JACTNZ010000006">
    <property type="protein sequence ID" value="KAG5542908.1"/>
    <property type="molecule type" value="Genomic_DNA"/>
</dbReference>
<organism evidence="1 2">
    <name type="scientific">Rhododendron griersonianum</name>
    <dbReference type="NCBI Taxonomy" id="479676"/>
    <lineage>
        <taxon>Eukaryota</taxon>
        <taxon>Viridiplantae</taxon>
        <taxon>Streptophyta</taxon>
        <taxon>Embryophyta</taxon>
        <taxon>Tracheophyta</taxon>
        <taxon>Spermatophyta</taxon>
        <taxon>Magnoliopsida</taxon>
        <taxon>eudicotyledons</taxon>
        <taxon>Gunneridae</taxon>
        <taxon>Pentapetalae</taxon>
        <taxon>asterids</taxon>
        <taxon>Ericales</taxon>
        <taxon>Ericaceae</taxon>
        <taxon>Ericoideae</taxon>
        <taxon>Rhodoreae</taxon>
        <taxon>Rhododendron</taxon>
    </lineage>
</organism>
<comment type="caution">
    <text evidence="1">The sequence shown here is derived from an EMBL/GenBank/DDBJ whole genome shotgun (WGS) entry which is preliminary data.</text>
</comment>
<dbReference type="Proteomes" id="UP000823749">
    <property type="component" value="Chromosome 6"/>
</dbReference>